<dbReference type="PROSITE" id="PS50003">
    <property type="entry name" value="PH_DOMAIN"/>
    <property type="match status" value="1"/>
</dbReference>
<name>A0A8S1ZTM7_ARAAE</name>
<dbReference type="Proteomes" id="UP000682877">
    <property type="component" value="Chromosome 2"/>
</dbReference>
<keyword evidence="4" id="KW-0446">Lipid-binding</keyword>
<dbReference type="GO" id="GO:0006869">
    <property type="term" value="P:lipid transport"/>
    <property type="evidence" value="ECO:0007669"/>
    <property type="project" value="UniProtKB-KW"/>
</dbReference>
<dbReference type="InterPro" id="IPR011993">
    <property type="entry name" value="PH-like_dom_sf"/>
</dbReference>
<evidence type="ECO:0000313" key="8">
    <source>
        <dbReference type="Proteomes" id="UP000682877"/>
    </source>
</evidence>
<keyword evidence="2" id="KW-0813">Transport</keyword>
<keyword evidence="3" id="KW-0445">Lipid transport</keyword>
<dbReference type="Gene3D" id="2.30.29.30">
    <property type="entry name" value="Pleckstrin-homology domain (PH domain)/Phosphotyrosine-binding domain (PTB)"/>
    <property type="match status" value="1"/>
</dbReference>
<sequence length="260" mass="29348">MSSSPLAAKSNLTTTRSASLNIPHSTRTNHNHDLRYSLSAGPRTNEDRPPSGNGVAGILYKWVNYGQGWKRRWFVLQDGVLSYYRIHGPDKISLSVEMDRRSKLIGGESLRFICRHSKRGDVHSPGKPLGQIHLKVSSIGQSISDGKRFTVFTGTKSLHLRAATSEDRIAWIEALKAGKDTFPRMSNEELMASTTNVSVSTDKLRQRLMKEEVNETIIKDCEEIMKNNFVALHNEVMSLKQYQYHLIDSLKNVNKSLKTH</sequence>
<feature type="domain" description="PH" evidence="6">
    <location>
        <begin position="52"/>
        <end position="180"/>
    </location>
</feature>
<proteinExistence type="predicted"/>
<evidence type="ECO:0000256" key="5">
    <source>
        <dbReference type="SAM" id="MobiDB-lite"/>
    </source>
</evidence>
<dbReference type="GO" id="GO:0016020">
    <property type="term" value="C:membrane"/>
    <property type="evidence" value="ECO:0007669"/>
    <property type="project" value="TreeGrafter"/>
</dbReference>
<evidence type="ECO:0000256" key="4">
    <source>
        <dbReference type="ARBA" id="ARBA00023121"/>
    </source>
</evidence>
<feature type="region of interest" description="Disordered" evidence="5">
    <location>
        <begin position="1"/>
        <end position="51"/>
    </location>
</feature>
<evidence type="ECO:0000256" key="1">
    <source>
        <dbReference type="ARBA" id="ARBA00003361"/>
    </source>
</evidence>
<evidence type="ECO:0000256" key="3">
    <source>
        <dbReference type="ARBA" id="ARBA00023055"/>
    </source>
</evidence>
<reference evidence="7" key="1">
    <citation type="submission" date="2021-01" db="EMBL/GenBank/DDBJ databases">
        <authorList>
            <person name="Bezrukov I."/>
        </authorList>
    </citation>
    <scope>NUCLEOTIDE SEQUENCE</scope>
</reference>
<dbReference type="InterPro" id="IPR001849">
    <property type="entry name" value="PH_domain"/>
</dbReference>
<dbReference type="Pfam" id="PF15413">
    <property type="entry name" value="PH_11"/>
    <property type="match status" value="1"/>
</dbReference>
<dbReference type="SMART" id="SM00233">
    <property type="entry name" value="PH"/>
    <property type="match status" value="1"/>
</dbReference>
<comment type="function">
    <text evidence="1">May be involved in the transport of sterols.</text>
</comment>
<dbReference type="EMBL" id="LR999452">
    <property type="protein sequence ID" value="CAE5964486.1"/>
    <property type="molecule type" value="Genomic_DNA"/>
</dbReference>
<dbReference type="GO" id="GO:0005829">
    <property type="term" value="C:cytosol"/>
    <property type="evidence" value="ECO:0007669"/>
    <property type="project" value="TreeGrafter"/>
</dbReference>
<protein>
    <recommendedName>
        <fullName evidence="6">PH domain-containing protein</fullName>
    </recommendedName>
</protein>
<dbReference type="PANTHER" id="PTHR10972:SF193">
    <property type="entry name" value="PLECKSTRIN HOMOLOGY (PH) DOMAIN SUPERFAMILY PROTEIN"/>
    <property type="match status" value="1"/>
</dbReference>
<evidence type="ECO:0000313" key="7">
    <source>
        <dbReference type="EMBL" id="CAE5964486.1"/>
    </source>
</evidence>
<keyword evidence="8" id="KW-1185">Reference proteome</keyword>
<dbReference type="SUPFAM" id="SSF50729">
    <property type="entry name" value="PH domain-like"/>
    <property type="match status" value="1"/>
</dbReference>
<organism evidence="7 8">
    <name type="scientific">Arabidopsis arenosa</name>
    <name type="common">Sand rock-cress</name>
    <name type="synonym">Cardaminopsis arenosa</name>
    <dbReference type="NCBI Taxonomy" id="38785"/>
    <lineage>
        <taxon>Eukaryota</taxon>
        <taxon>Viridiplantae</taxon>
        <taxon>Streptophyta</taxon>
        <taxon>Embryophyta</taxon>
        <taxon>Tracheophyta</taxon>
        <taxon>Spermatophyta</taxon>
        <taxon>Magnoliopsida</taxon>
        <taxon>eudicotyledons</taxon>
        <taxon>Gunneridae</taxon>
        <taxon>Pentapetalae</taxon>
        <taxon>rosids</taxon>
        <taxon>malvids</taxon>
        <taxon>Brassicales</taxon>
        <taxon>Brassicaceae</taxon>
        <taxon>Camelineae</taxon>
        <taxon>Arabidopsis</taxon>
    </lineage>
</organism>
<dbReference type="InterPro" id="IPR000648">
    <property type="entry name" value="Oxysterol-bd"/>
</dbReference>
<evidence type="ECO:0000259" key="6">
    <source>
        <dbReference type="PROSITE" id="PS50003"/>
    </source>
</evidence>
<dbReference type="PANTHER" id="PTHR10972">
    <property type="entry name" value="OXYSTEROL-BINDING PROTEIN-RELATED"/>
    <property type="match status" value="1"/>
</dbReference>
<gene>
    <name evidence="7" type="ORF">AARE701A_LOCUS5695</name>
</gene>
<dbReference type="AlphaFoldDB" id="A0A8S1ZTM7"/>
<accession>A0A8S1ZTM7</accession>
<evidence type="ECO:0000256" key="2">
    <source>
        <dbReference type="ARBA" id="ARBA00022448"/>
    </source>
</evidence>
<dbReference type="GO" id="GO:0032934">
    <property type="term" value="F:sterol binding"/>
    <property type="evidence" value="ECO:0007669"/>
    <property type="project" value="TreeGrafter"/>
</dbReference>
<feature type="compositionally biased region" description="Polar residues" evidence="5">
    <location>
        <begin position="1"/>
        <end position="28"/>
    </location>
</feature>